<feature type="domain" description="Beta-lactamase-related" evidence="1">
    <location>
        <begin position="36"/>
        <end position="336"/>
    </location>
</feature>
<name>A0ABW2M3Y7_9FLAO</name>
<dbReference type="InterPro" id="IPR012338">
    <property type="entry name" value="Beta-lactam/transpept-like"/>
</dbReference>
<evidence type="ECO:0000313" key="2">
    <source>
        <dbReference type="EMBL" id="MFC7348268.1"/>
    </source>
</evidence>
<proteinExistence type="predicted"/>
<dbReference type="Pfam" id="PF00144">
    <property type="entry name" value="Beta-lactamase"/>
    <property type="match status" value="1"/>
</dbReference>
<organism evidence="2 3">
    <name type="scientific">Chryseobacterium zhengzhouense</name>
    <dbReference type="NCBI Taxonomy" id="1636086"/>
    <lineage>
        <taxon>Bacteria</taxon>
        <taxon>Pseudomonadati</taxon>
        <taxon>Bacteroidota</taxon>
        <taxon>Flavobacteriia</taxon>
        <taxon>Flavobacteriales</taxon>
        <taxon>Weeksellaceae</taxon>
        <taxon>Chryseobacterium group</taxon>
        <taxon>Chryseobacterium</taxon>
    </lineage>
</organism>
<dbReference type="Gene3D" id="3.40.710.10">
    <property type="entry name" value="DD-peptidase/beta-lactamase superfamily"/>
    <property type="match status" value="1"/>
</dbReference>
<dbReference type="RefSeq" id="WP_378181617.1">
    <property type="nucleotide sequence ID" value="NZ_JBHTCR010000008.1"/>
</dbReference>
<dbReference type="InterPro" id="IPR050491">
    <property type="entry name" value="AmpC-like"/>
</dbReference>
<dbReference type="EC" id="3.-.-.-" evidence="2"/>
<evidence type="ECO:0000313" key="3">
    <source>
        <dbReference type="Proteomes" id="UP001596550"/>
    </source>
</evidence>
<dbReference type="SUPFAM" id="SSF56601">
    <property type="entry name" value="beta-lactamase/transpeptidase-like"/>
    <property type="match status" value="1"/>
</dbReference>
<accession>A0ABW2M3Y7</accession>
<keyword evidence="2" id="KW-0378">Hydrolase</keyword>
<reference evidence="3" key="1">
    <citation type="journal article" date="2019" name="Int. J. Syst. Evol. Microbiol.">
        <title>The Global Catalogue of Microorganisms (GCM) 10K type strain sequencing project: providing services to taxonomists for standard genome sequencing and annotation.</title>
        <authorList>
            <consortium name="The Broad Institute Genomics Platform"/>
            <consortium name="The Broad Institute Genome Sequencing Center for Infectious Disease"/>
            <person name="Wu L."/>
            <person name="Ma J."/>
        </authorList>
    </citation>
    <scope>NUCLEOTIDE SEQUENCE [LARGE SCALE GENOMIC DNA]</scope>
    <source>
        <strain evidence="3">CCUG 54781</strain>
    </source>
</reference>
<dbReference type="PANTHER" id="PTHR46825:SF9">
    <property type="entry name" value="BETA-LACTAMASE-RELATED DOMAIN-CONTAINING PROTEIN"/>
    <property type="match status" value="1"/>
</dbReference>
<dbReference type="InterPro" id="IPR001466">
    <property type="entry name" value="Beta-lactam-related"/>
</dbReference>
<protein>
    <submittedName>
        <fullName evidence="2">Serine hydrolase domain-containing protein</fullName>
        <ecNumber evidence="2">3.-.-.-</ecNumber>
    </submittedName>
</protein>
<dbReference type="EMBL" id="JBHTCR010000008">
    <property type="protein sequence ID" value="MFC7348268.1"/>
    <property type="molecule type" value="Genomic_DNA"/>
</dbReference>
<dbReference type="Proteomes" id="UP001596550">
    <property type="component" value="Unassembled WGS sequence"/>
</dbReference>
<dbReference type="GO" id="GO:0016787">
    <property type="term" value="F:hydrolase activity"/>
    <property type="evidence" value="ECO:0007669"/>
    <property type="project" value="UniProtKB-KW"/>
</dbReference>
<keyword evidence="3" id="KW-1185">Reference proteome</keyword>
<sequence length="450" mass="51485">MNIFTYTFSVLKPSSAFLVLSATIIGTQLSAQKKIDSYFDHLLANNKMMGSVAIAHRDSIIYTKAMGYADIDTKLMNNKDTKFRIGSITKTFTGALVLKAIEENKLQLEDKLSAYFPEVKNAQKITIRQLLNQRSGIFNFTEIEGENEWEKSFHTQKEFMDFFINKESNFEPGTEYEYSNTNYALLGFILEKVYQKTYAEILDEKISKPLHLKNTYYSFEVDSKKNEAISYNIQNHYIRNGVTNFSNHPASGGITSTPTDVNKFLFGLFHNKLINAESLKIMLPEKDGEYGMGITKFQLGKNEFYEHSGRVENYFSDYWYMAKENLGIVVLANAINIPTEDVSKALTIHAYNNDPVLPDFNKTAELSTKEFAEIKGTYFTNDKKESVTISSDGSSLVYQGSESGQDYISFNFKTKNTFEYETIKLVFEPKKNQFTIYQDEIIKVFTKNAS</sequence>
<gene>
    <name evidence="2" type="ORF">ACFQO9_16235</name>
</gene>
<comment type="caution">
    <text evidence="2">The sequence shown here is derived from an EMBL/GenBank/DDBJ whole genome shotgun (WGS) entry which is preliminary data.</text>
</comment>
<dbReference type="PANTHER" id="PTHR46825">
    <property type="entry name" value="D-ALANYL-D-ALANINE-CARBOXYPEPTIDASE/ENDOPEPTIDASE AMPH"/>
    <property type="match status" value="1"/>
</dbReference>
<evidence type="ECO:0000259" key="1">
    <source>
        <dbReference type="Pfam" id="PF00144"/>
    </source>
</evidence>